<accession>A0A5M9J014</accession>
<name>A0A5M9J014_9PSED</name>
<organism evidence="1 2">
    <name type="scientific">Pseudomonas extremaustralis</name>
    <dbReference type="NCBI Taxonomy" id="359110"/>
    <lineage>
        <taxon>Bacteria</taxon>
        <taxon>Pseudomonadati</taxon>
        <taxon>Pseudomonadota</taxon>
        <taxon>Gammaproteobacteria</taxon>
        <taxon>Pseudomonadales</taxon>
        <taxon>Pseudomonadaceae</taxon>
        <taxon>Pseudomonas</taxon>
    </lineage>
</organism>
<sequence length="115" mass="13114">MSNVPNQITHFNLIILIPQSAGRILLITFTTQMLEARFFSSNLEIGDRYWISLSLQQGWVVPLLRVIQCIENQYDRPSTYVLQPCESLPVQMPFVSLSCTISHFISKPTIGFPIT</sequence>
<evidence type="ECO:0000313" key="1">
    <source>
        <dbReference type="EMBL" id="KAA8561763.1"/>
    </source>
</evidence>
<proteinExistence type="predicted"/>
<dbReference type="AlphaFoldDB" id="A0A5M9J014"/>
<reference evidence="1 2" key="1">
    <citation type="journal article" date="2018" name="Plant Biotechnol. Rep.">
        <title>Diversity and antifungal activity of endophytic bacteria associated with Panax ginseng seedlings.</title>
        <authorList>
            <person name="Park J.M."/>
            <person name="Hong C.E."/>
            <person name="Jo S.H."/>
        </authorList>
    </citation>
    <scope>NUCLEOTIDE SEQUENCE [LARGE SCALE GENOMIC DNA]</scope>
    <source>
        <strain evidence="1 2">PgKB38</strain>
    </source>
</reference>
<comment type="caution">
    <text evidence="1">The sequence shown here is derived from an EMBL/GenBank/DDBJ whole genome shotgun (WGS) entry which is preliminary data.</text>
</comment>
<evidence type="ECO:0000313" key="2">
    <source>
        <dbReference type="Proteomes" id="UP000323425"/>
    </source>
</evidence>
<dbReference type="EMBL" id="VTFH01000001">
    <property type="protein sequence ID" value="KAA8561763.1"/>
    <property type="molecule type" value="Genomic_DNA"/>
</dbReference>
<protein>
    <submittedName>
        <fullName evidence="1">Uncharacterized protein</fullName>
    </submittedName>
</protein>
<dbReference type="Proteomes" id="UP000323425">
    <property type="component" value="Unassembled WGS sequence"/>
</dbReference>
<gene>
    <name evidence="1" type="ORF">FX985_01828</name>
</gene>